<dbReference type="PANTHER" id="PTHR43362">
    <property type="entry name" value="MANNITOL DEHYDROGENASE DSF1-RELATED"/>
    <property type="match status" value="1"/>
</dbReference>
<dbReference type="InterPro" id="IPR000669">
    <property type="entry name" value="Mannitol_DH"/>
</dbReference>
<dbReference type="InterPro" id="IPR013131">
    <property type="entry name" value="Mannitol_DH_N"/>
</dbReference>
<dbReference type="InterPro" id="IPR023027">
    <property type="entry name" value="Mannitol_DH_CS"/>
</dbReference>
<evidence type="ECO:0000313" key="6">
    <source>
        <dbReference type="Proteomes" id="UP000199101"/>
    </source>
</evidence>
<dbReference type="InterPro" id="IPR036291">
    <property type="entry name" value="NAD(P)-bd_dom_sf"/>
</dbReference>
<dbReference type="PRINTS" id="PR00084">
    <property type="entry name" value="MTLDHDRGNASE"/>
</dbReference>
<dbReference type="SUPFAM" id="SSF51735">
    <property type="entry name" value="NAD(P)-binding Rossmann-fold domains"/>
    <property type="match status" value="1"/>
</dbReference>
<keyword evidence="6" id="KW-1185">Reference proteome</keyword>
<dbReference type="Gene3D" id="1.10.1040.10">
    <property type="entry name" value="N-(1-d-carboxylethyl)-l-norvaline Dehydrogenase, domain 2"/>
    <property type="match status" value="1"/>
</dbReference>
<dbReference type="InterPro" id="IPR008927">
    <property type="entry name" value="6-PGluconate_DH-like_C_sf"/>
</dbReference>
<evidence type="ECO:0000259" key="3">
    <source>
        <dbReference type="Pfam" id="PF01232"/>
    </source>
</evidence>
<dbReference type="AlphaFoldDB" id="A0A1C3W220"/>
<dbReference type="Gene3D" id="3.40.50.720">
    <property type="entry name" value="NAD(P)-binding Rossmann-like Domain"/>
    <property type="match status" value="1"/>
</dbReference>
<proteinExistence type="predicted"/>
<evidence type="ECO:0000259" key="4">
    <source>
        <dbReference type="Pfam" id="PF08125"/>
    </source>
</evidence>
<dbReference type="EMBL" id="FMAG01000004">
    <property type="protein sequence ID" value="SCB33986.1"/>
    <property type="molecule type" value="Genomic_DNA"/>
</dbReference>
<dbReference type="InterPro" id="IPR013328">
    <property type="entry name" value="6PGD_dom2"/>
</dbReference>
<accession>A0A1C3W220</accession>
<dbReference type="Pfam" id="PF08125">
    <property type="entry name" value="Mannitol_dh_C"/>
    <property type="match status" value="1"/>
</dbReference>
<feature type="domain" description="Mannitol dehydrogenase C-terminal" evidence="4">
    <location>
        <begin position="282"/>
        <end position="465"/>
    </location>
</feature>
<organism evidence="5 6">
    <name type="scientific">Rhizobium multihospitium</name>
    <dbReference type="NCBI Taxonomy" id="410764"/>
    <lineage>
        <taxon>Bacteria</taxon>
        <taxon>Pseudomonadati</taxon>
        <taxon>Pseudomonadota</taxon>
        <taxon>Alphaproteobacteria</taxon>
        <taxon>Hyphomicrobiales</taxon>
        <taxon>Rhizobiaceae</taxon>
        <taxon>Rhizobium/Agrobacterium group</taxon>
        <taxon>Rhizobium</taxon>
    </lineage>
</organism>
<dbReference type="Proteomes" id="UP000199101">
    <property type="component" value="Unassembled WGS sequence"/>
</dbReference>
<evidence type="ECO:0000256" key="2">
    <source>
        <dbReference type="ARBA" id="ARBA00023027"/>
    </source>
</evidence>
<feature type="domain" description="Mannitol dehydrogenase N-terminal" evidence="3">
    <location>
        <begin position="27"/>
        <end position="273"/>
    </location>
</feature>
<dbReference type="RefSeq" id="WP_092713541.1">
    <property type="nucleotide sequence ID" value="NZ_FMAG01000004.1"/>
</dbReference>
<keyword evidence="2" id="KW-0520">NAD</keyword>
<dbReference type="InterPro" id="IPR050988">
    <property type="entry name" value="Mannitol_DH/Oxidoreductase"/>
</dbReference>
<sequence length="469" mass="50984">MNRLDKDTPFSSDVERPSFDPAALKIGIVHLGLGAFHRAHQAVYTDLALGAGSLDWGIAGASLRSLDIVADLKEQDYRYSVVTRGATGDQARIVGSIIDAIAASEERGRLLGRLTDNDTKIVTLTVSEKAYGIDPVSGGIDLSHPAIAHDIAHPEEPVGVIGILVETLARRMQLGRNPLTVLCCDNLPGNGHIVQRLVIEMADRRDPQLPRWIAREVRFPSSMVDRIVPAATDQTRALAASLIGAKDRLALETEPFSQWVIEDNFSAGRPAWEIGGAIFVRNVEAYEKMKLRLLNGSHSLIAYLGQLKGLDYVRDVMRVPAHAERVHQHMQAVLPTLDPVPEIDLTAYCEQLLARFSNPAIAHRTAQIAMDGSQKMAQRIFAPALERLAAGGDAADFADVVALWLAYVITTSHLDDPRAAELKAAAALSASAHSSAPFFDITGLFPATLRDNTAWRAFVTARLQTLRNA</sequence>
<dbReference type="Pfam" id="PF01232">
    <property type="entry name" value="Mannitol_dh"/>
    <property type="match status" value="1"/>
</dbReference>
<dbReference type="InterPro" id="IPR013118">
    <property type="entry name" value="Mannitol_DH_C"/>
</dbReference>
<dbReference type="PANTHER" id="PTHR43362:SF1">
    <property type="entry name" value="MANNITOL DEHYDROGENASE 2-RELATED"/>
    <property type="match status" value="1"/>
</dbReference>
<dbReference type="OrthoDB" id="271711at2"/>
<keyword evidence="1" id="KW-0560">Oxidoreductase</keyword>
<dbReference type="STRING" id="410764.GA0061103_4708"/>
<name>A0A1C3W220_9HYPH</name>
<reference evidence="6" key="1">
    <citation type="submission" date="2016-08" db="EMBL/GenBank/DDBJ databases">
        <authorList>
            <person name="Varghese N."/>
            <person name="Submissions Spin"/>
        </authorList>
    </citation>
    <scope>NUCLEOTIDE SEQUENCE [LARGE SCALE GENOMIC DNA]</scope>
    <source>
        <strain evidence="6">HAMBI 2975</strain>
    </source>
</reference>
<dbReference type="SUPFAM" id="SSF48179">
    <property type="entry name" value="6-phosphogluconate dehydrogenase C-terminal domain-like"/>
    <property type="match status" value="1"/>
</dbReference>
<evidence type="ECO:0000256" key="1">
    <source>
        <dbReference type="ARBA" id="ARBA00023002"/>
    </source>
</evidence>
<evidence type="ECO:0000313" key="5">
    <source>
        <dbReference type="EMBL" id="SCB33986.1"/>
    </source>
</evidence>
<dbReference type="PROSITE" id="PS00974">
    <property type="entry name" value="MANNITOL_DHGENASE"/>
    <property type="match status" value="1"/>
</dbReference>
<protein>
    <submittedName>
        <fullName evidence="5">Fructuronate reductase</fullName>
    </submittedName>
</protein>
<dbReference type="GO" id="GO:0019594">
    <property type="term" value="P:mannitol metabolic process"/>
    <property type="evidence" value="ECO:0007669"/>
    <property type="project" value="InterPro"/>
</dbReference>
<dbReference type="GO" id="GO:0016616">
    <property type="term" value="F:oxidoreductase activity, acting on the CH-OH group of donors, NAD or NADP as acceptor"/>
    <property type="evidence" value="ECO:0007669"/>
    <property type="project" value="TreeGrafter"/>
</dbReference>
<gene>
    <name evidence="5" type="ORF">GA0061103_4708</name>
</gene>